<dbReference type="CDD" id="cd01650">
    <property type="entry name" value="RT_nLTR_like"/>
    <property type="match status" value="1"/>
</dbReference>
<dbReference type="PROSITE" id="PS50158">
    <property type="entry name" value="ZF_CCHC"/>
    <property type="match status" value="1"/>
</dbReference>
<keyword evidence="1" id="KW-0479">Metal-binding</keyword>
<evidence type="ECO:0000256" key="1">
    <source>
        <dbReference type="PROSITE-ProRule" id="PRU00047"/>
    </source>
</evidence>
<proteinExistence type="predicted"/>
<evidence type="ECO:0000259" key="3">
    <source>
        <dbReference type="PROSITE" id="PS50158"/>
    </source>
</evidence>
<evidence type="ECO:0008006" key="7">
    <source>
        <dbReference type="Google" id="ProtNLM"/>
    </source>
</evidence>
<dbReference type="SUPFAM" id="SSF56672">
    <property type="entry name" value="DNA/RNA polymerases"/>
    <property type="match status" value="1"/>
</dbReference>
<keyword evidence="1" id="KW-0862">Zinc</keyword>
<feature type="domain" description="RNase H type-1" evidence="5">
    <location>
        <begin position="1577"/>
        <end position="1707"/>
    </location>
</feature>
<sequence>MSDRPKEKDRVRSNDRNDQFGHSVEDDGANQRTTKKHKETHAIPTTEESLVGDLPGAYENAFFGNNMEEDGGVSSDEDEVAAPPEEGEVVIRFTLNKLNYMWKTYGNFSCVDLGEGFFLIRFESRNSFEEVLKGGPWFIGEHFLSLRPWSPNFRASEASVSSIAVWVRLPELPVEYYHKEALMLIGSGLGPVLRVDVNTATGNRGRFARICIQIDIKKPLARTVRVGKAKVAVIYEGIGLLCFFCGKVGHRKEWCPCKITATPGNKQPEDRNTSCTEEVDKHKGFGPWMLVSRRKRQGTPAVVSNPGTTSSSPNANSVDSGRGGFQDKTQNSSNRFKYSSLDKGKKAQNDGLRTKGLAENLEPNSLSETLEPKSSEQAVGFSTEHGPITNKTSLQSSPFNVRSPLEKISSSSKLYQPPFAPNSTVISLSPQTPISTFSPNTTLHPLGHDKHALGSFSNIQETVELEDSPEGTEYSDHRGHNRAHSKGTASYVGLVRRRDGSSLGRNSFGSPSNRFSRSPSPNRYGVVARDKSFLEFSHGCSEDRRDKLSSTYSLSAIAGAEISAISGGGLLCNTSRVRREEGDAVKPNSAQLEGTSEFTKISSACEMHSSIQDRDKLLRNEGRGDTNLSVCYGRDSEHYLGALAGEGMECTRGGEHAVPDSKSSFMSSNEIGLNILTWNCRGVLNPCFRKALQDILRINNPEILILTETRLGGSRAADLAKSFPFDGFLCTNTIGFAGVVWILWKTDVVEVEHLCSTEQEIHVSVQVKGSYSLWLLSAIYASPRRIERTLREDYFNVLKLEEDFWALKSRVGWVVEGDRNTKFFHTSTLVRRRYNKIVRLRNSVGDWITDSDLIRLHIQQGFVDRFSSTHVQLPNGFCLPDWAPRVSDVEALSLLEPVNEKDVKLSLWSFKPFKAPGPDGLHPGFFQKCWNTVGESVVKEVCHIFSTGIMPEYLNKTLISLIPKCLGPETLNQFRPISLCNTVYKIVTKIIVGRLRPIISNLVSPFQAAFVPGRRGIDNVIIAQELIHSIQRKKGRIGQFILKLDLEKAYDRLEWDFIREVLVFFKFPTTVVNLVLECVSTSSFSILVNGGQMETFKPSRGIRQGDPLSPYLFILCMEYLSLKILEACENNSWKAIKASRSGPVFSHLIFADDLPNGRSSRDFDFIVEKVQAKLSSWKAKLLSPAGRVVLIQSVTSSIPAYYMQNVALPRMHMVGWEKVCKPKDKGGLGLYSTKSRNIALLAKLNWRVMEDADALWAKTLISKYCPSGILDDRLRSRRSGSSNWKGLKVGHETFRKGLRWVVNNGHGVSFWHDLWVGDRPLRCLVQGPLSPIEDSLRVCDVIEGVSMWDLSKISLSLPLNTCEAIKATSVCPSRPLADRCVWDSSGGEFNIKKAYSIAYNTQSECTKLKPSDWIWKVRTNPRIQFFIWQCYHLSVPVRDTLASRGINIPTFCPRCSGSNETLIHLLRDCPDSIAFWNAFRFPNVGNQFYSASLVDWINANCSVSSTHDHNIPWQTIFSFGIWNLWLRRNQFVFNPDVPFTDPIATTISFASEFYYLIGSYSKVKLKSPIPVKWTLPPLGWFKLNTDGSSLGNPGLAGGGGIIRNHLGEWVGGFSRAIGFTTSVQAELRALKDGLLLAIDLEILNLEIEMDSLVAVDLINSSITSNAFFSTVVDDCRYLMERFELRSLKHIFREANGCADLLAKAGCVQHPDFVYFPNAPAHVLEALAFDVSNVTRFRFISS</sequence>
<dbReference type="InterPro" id="IPR000477">
    <property type="entry name" value="RT_dom"/>
</dbReference>
<feature type="compositionally biased region" description="Basic and acidic residues" evidence="2">
    <location>
        <begin position="1"/>
        <end position="25"/>
    </location>
</feature>
<dbReference type="GO" id="GO:0003676">
    <property type="term" value="F:nucleic acid binding"/>
    <property type="evidence" value="ECO:0007669"/>
    <property type="project" value="InterPro"/>
</dbReference>
<evidence type="ECO:0000256" key="2">
    <source>
        <dbReference type="SAM" id="MobiDB-lite"/>
    </source>
</evidence>
<keyword evidence="1" id="KW-0863">Zinc-finger</keyword>
<feature type="region of interest" description="Disordered" evidence="2">
    <location>
        <begin position="286"/>
        <end position="398"/>
    </location>
</feature>
<dbReference type="GO" id="GO:0008270">
    <property type="term" value="F:zinc ion binding"/>
    <property type="evidence" value="ECO:0007669"/>
    <property type="project" value="UniProtKB-KW"/>
</dbReference>
<accession>A0A2N9FDP7</accession>
<feature type="domain" description="CCHC-type" evidence="3">
    <location>
        <begin position="242"/>
        <end position="256"/>
    </location>
</feature>
<reference evidence="6" key="1">
    <citation type="submission" date="2018-02" db="EMBL/GenBank/DDBJ databases">
        <authorList>
            <person name="Cohen D.B."/>
            <person name="Kent A.D."/>
        </authorList>
    </citation>
    <scope>NUCLEOTIDE SEQUENCE</scope>
</reference>
<protein>
    <recommendedName>
        <fullName evidence="7">Reverse transcriptase</fullName>
    </recommendedName>
</protein>
<feature type="region of interest" description="Disordered" evidence="2">
    <location>
        <begin position="468"/>
        <end position="522"/>
    </location>
</feature>
<dbReference type="Gene3D" id="3.60.10.10">
    <property type="entry name" value="Endonuclease/exonuclease/phosphatase"/>
    <property type="match status" value="1"/>
</dbReference>
<dbReference type="InterPro" id="IPR012337">
    <property type="entry name" value="RNaseH-like_sf"/>
</dbReference>
<evidence type="ECO:0000259" key="4">
    <source>
        <dbReference type="PROSITE" id="PS50878"/>
    </source>
</evidence>
<name>A0A2N9FDP7_FAGSY</name>
<feature type="domain" description="Reverse transcriptase" evidence="4">
    <location>
        <begin position="943"/>
        <end position="1207"/>
    </location>
</feature>
<organism evidence="6">
    <name type="scientific">Fagus sylvatica</name>
    <name type="common">Beechnut</name>
    <dbReference type="NCBI Taxonomy" id="28930"/>
    <lineage>
        <taxon>Eukaryota</taxon>
        <taxon>Viridiplantae</taxon>
        <taxon>Streptophyta</taxon>
        <taxon>Embryophyta</taxon>
        <taxon>Tracheophyta</taxon>
        <taxon>Spermatophyta</taxon>
        <taxon>Magnoliopsida</taxon>
        <taxon>eudicotyledons</taxon>
        <taxon>Gunneridae</taxon>
        <taxon>Pentapetalae</taxon>
        <taxon>rosids</taxon>
        <taxon>fabids</taxon>
        <taxon>Fagales</taxon>
        <taxon>Fagaceae</taxon>
        <taxon>Fagus</taxon>
    </lineage>
</organism>
<dbReference type="CDD" id="cd06222">
    <property type="entry name" value="RNase_H_like"/>
    <property type="match status" value="1"/>
</dbReference>
<dbReference type="SUPFAM" id="SSF53098">
    <property type="entry name" value="Ribonuclease H-like"/>
    <property type="match status" value="1"/>
</dbReference>
<evidence type="ECO:0000313" key="6">
    <source>
        <dbReference type="EMBL" id="SPC85248.1"/>
    </source>
</evidence>
<feature type="compositionally biased region" description="Polar residues" evidence="2">
    <location>
        <begin position="327"/>
        <end position="337"/>
    </location>
</feature>
<dbReference type="PROSITE" id="PS50878">
    <property type="entry name" value="RT_POL"/>
    <property type="match status" value="1"/>
</dbReference>
<dbReference type="SUPFAM" id="SSF56219">
    <property type="entry name" value="DNase I-like"/>
    <property type="match status" value="1"/>
</dbReference>
<dbReference type="Pfam" id="PF14111">
    <property type="entry name" value="DUF4283"/>
    <property type="match status" value="1"/>
</dbReference>
<dbReference type="InterPro" id="IPR002156">
    <property type="entry name" value="RNaseH_domain"/>
</dbReference>
<feature type="region of interest" description="Disordered" evidence="2">
    <location>
        <begin position="1"/>
        <end position="49"/>
    </location>
</feature>
<feature type="compositionally biased region" description="Polar residues" evidence="2">
    <location>
        <begin position="389"/>
        <end position="398"/>
    </location>
</feature>
<dbReference type="InterPro" id="IPR052343">
    <property type="entry name" value="Retrotransposon-Effector_Assoc"/>
</dbReference>
<feature type="compositionally biased region" description="Polar residues" evidence="2">
    <location>
        <begin position="305"/>
        <end position="319"/>
    </location>
</feature>
<dbReference type="Gene3D" id="3.30.420.10">
    <property type="entry name" value="Ribonuclease H-like superfamily/Ribonuclease H"/>
    <property type="match status" value="1"/>
</dbReference>
<dbReference type="PANTHER" id="PTHR46890">
    <property type="entry name" value="NON-LTR RETROLELEMENT REVERSE TRANSCRIPTASE-LIKE PROTEIN-RELATED"/>
    <property type="match status" value="1"/>
</dbReference>
<evidence type="ECO:0000259" key="5">
    <source>
        <dbReference type="PROSITE" id="PS50879"/>
    </source>
</evidence>
<dbReference type="GO" id="GO:0004523">
    <property type="term" value="F:RNA-DNA hybrid ribonuclease activity"/>
    <property type="evidence" value="ECO:0007669"/>
    <property type="project" value="InterPro"/>
</dbReference>
<dbReference type="InterPro" id="IPR036691">
    <property type="entry name" value="Endo/exonu/phosph_ase_sf"/>
</dbReference>
<dbReference type="InterPro" id="IPR044730">
    <property type="entry name" value="RNase_H-like_dom_plant"/>
</dbReference>
<dbReference type="InterPro" id="IPR026960">
    <property type="entry name" value="RVT-Znf"/>
</dbReference>
<dbReference type="Pfam" id="PF00078">
    <property type="entry name" value="RVT_1"/>
    <property type="match status" value="1"/>
</dbReference>
<feature type="compositionally biased region" description="Low complexity" evidence="2">
    <location>
        <begin position="505"/>
        <end position="522"/>
    </location>
</feature>
<dbReference type="PROSITE" id="PS50879">
    <property type="entry name" value="RNASE_H_1"/>
    <property type="match status" value="1"/>
</dbReference>
<dbReference type="InterPro" id="IPR036397">
    <property type="entry name" value="RNaseH_sf"/>
</dbReference>
<dbReference type="InterPro" id="IPR025558">
    <property type="entry name" value="DUF4283"/>
</dbReference>
<dbReference type="InterPro" id="IPR043502">
    <property type="entry name" value="DNA/RNA_pol_sf"/>
</dbReference>
<dbReference type="EMBL" id="OIVN01000768">
    <property type="protein sequence ID" value="SPC85248.1"/>
    <property type="molecule type" value="Genomic_DNA"/>
</dbReference>
<dbReference type="Pfam" id="PF13966">
    <property type="entry name" value="zf-RVT"/>
    <property type="match status" value="1"/>
</dbReference>
<dbReference type="PANTHER" id="PTHR46890:SF48">
    <property type="entry name" value="RNA-DIRECTED DNA POLYMERASE"/>
    <property type="match status" value="1"/>
</dbReference>
<dbReference type="Pfam" id="PF13456">
    <property type="entry name" value="RVT_3"/>
    <property type="match status" value="1"/>
</dbReference>
<dbReference type="InterPro" id="IPR001878">
    <property type="entry name" value="Znf_CCHC"/>
</dbReference>
<gene>
    <name evidence="6" type="ORF">FSB_LOCUS13130</name>
</gene>